<proteinExistence type="predicted"/>
<dbReference type="Pfam" id="PF04977">
    <property type="entry name" value="DivIC"/>
    <property type="match status" value="1"/>
</dbReference>
<organism evidence="1 2">
    <name type="scientific">Rufibacter radiotolerans</name>
    <dbReference type="NCBI Taxonomy" id="1379910"/>
    <lineage>
        <taxon>Bacteria</taxon>
        <taxon>Pseudomonadati</taxon>
        <taxon>Bacteroidota</taxon>
        <taxon>Cytophagia</taxon>
        <taxon>Cytophagales</taxon>
        <taxon>Hymenobacteraceae</taxon>
        <taxon>Rufibacter</taxon>
    </lineage>
</organism>
<reference evidence="1 2" key="1">
    <citation type="submission" date="2015-01" db="EMBL/GenBank/DDBJ databases">
        <title>Rufibacter sp./DG31D/ whole genome sequencing.</title>
        <authorList>
            <person name="Kim M.K."/>
            <person name="Srinivasan S."/>
            <person name="Lee J.-J."/>
        </authorList>
    </citation>
    <scope>NUCLEOTIDE SEQUENCE [LARGE SCALE GENOMIC DNA]</scope>
    <source>
        <strain evidence="1 2">DG31D</strain>
    </source>
</reference>
<dbReference type="PATRIC" id="fig|1379910.4.peg.256"/>
<dbReference type="EMBL" id="CP010777">
    <property type="protein sequence ID" value="AKQ44574.1"/>
    <property type="molecule type" value="Genomic_DNA"/>
</dbReference>
<name>A0A0H4VLE6_9BACT</name>
<evidence type="ECO:0000313" key="1">
    <source>
        <dbReference type="EMBL" id="AKQ44574.1"/>
    </source>
</evidence>
<dbReference type="AlphaFoldDB" id="A0A0H4VLE6"/>
<dbReference type="Proteomes" id="UP000036458">
    <property type="component" value="Chromosome"/>
</dbReference>
<keyword evidence="2" id="KW-1185">Reference proteome</keyword>
<dbReference type="RefSeq" id="WP_048919329.1">
    <property type="nucleotide sequence ID" value="NZ_CP010777.1"/>
</dbReference>
<evidence type="ECO:0000313" key="2">
    <source>
        <dbReference type="Proteomes" id="UP000036458"/>
    </source>
</evidence>
<gene>
    <name evidence="1" type="ORF">TH63_01250</name>
</gene>
<dbReference type="InterPro" id="IPR007060">
    <property type="entry name" value="FtsL/DivIC"/>
</dbReference>
<dbReference type="KEGG" id="ruf:TH63_01250"/>
<dbReference type="OrthoDB" id="1467719at2"/>
<sequence>MLARVPKFFRSFYFLTTLAFLVWMSFFDSNDFLTQYQTSRKLSILEEERDYYVEKIAEVQKDRRELMSNPQLLEKFAREKYLMKKPTEDLYLIVVKDEEEK</sequence>
<protein>
    <submittedName>
        <fullName evidence="1">Septum formation initiator</fullName>
    </submittedName>
</protein>
<accession>A0A0H4VLE6</accession>
<dbReference type="STRING" id="1379910.TH63_01250"/>